<protein>
    <submittedName>
        <fullName evidence="3">2TM domain-containing protein</fullName>
    </submittedName>
</protein>
<dbReference type="Proteomes" id="UP000184364">
    <property type="component" value="Unassembled WGS sequence"/>
</dbReference>
<sequence>MNYNQAEQRVKELRKFYKGIFWFAIILGFVFLDDIFEKGVFDFSLFDGSIILGIWAVILTVKAVKLFVFDSEWEKSVMEKKMKKTKEPINF</sequence>
<organism evidence="3 4">
    <name type="scientific">Chryseobacterium polytrichastri</name>
    <dbReference type="NCBI Taxonomy" id="1302687"/>
    <lineage>
        <taxon>Bacteria</taxon>
        <taxon>Pseudomonadati</taxon>
        <taxon>Bacteroidota</taxon>
        <taxon>Flavobacteriia</taxon>
        <taxon>Flavobacteriales</taxon>
        <taxon>Weeksellaceae</taxon>
        <taxon>Chryseobacterium group</taxon>
        <taxon>Chryseobacterium</taxon>
    </lineage>
</organism>
<dbReference type="EMBL" id="FRAV01000029">
    <property type="protein sequence ID" value="SHL95821.1"/>
    <property type="molecule type" value="Genomic_DNA"/>
</dbReference>
<dbReference type="RefSeq" id="WP_073295178.1">
    <property type="nucleotide sequence ID" value="NZ_FRAV01000029.1"/>
</dbReference>
<keyword evidence="1" id="KW-1133">Transmembrane helix</keyword>
<evidence type="ECO:0000259" key="2">
    <source>
        <dbReference type="Pfam" id="PF13239"/>
    </source>
</evidence>
<feature type="transmembrane region" description="Helical" evidence="1">
    <location>
        <begin position="48"/>
        <end position="68"/>
    </location>
</feature>
<evidence type="ECO:0000256" key="1">
    <source>
        <dbReference type="SAM" id="Phobius"/>
    </source>
</evidence>
<gene>
    <name evidence="3" type="ORF">SAMN05444267_102951</name>
</gene>
<dbReference type="OrthoDB" id="1260494at2"/>
<evidence type="ECO:0000313" key="3">
    <source>
        <dbReference type="EMBL" id="SHL95821.1"/>
    </source>
</evidence>
<accession>A0A1M7EVV4</accession>
<feature type="transmembrane region" description="Helical" evidence="1">
    <location>
        <begin position="20"/>
        <end position="36"/>
    </location>
</feature>
<keyword evidence="4" id="KW-1185">Reference proteome</keyword>
<keyword evidence="1" id="KW-0472">Membrane</keyword>
<dbReference type="AlphaFoldDB" id="A0A1M7EVV4"/>
<dbReference type="STRING" id="1302687.SAMN05444267_102951"/>
<dbReference type="InterPro" id="IPR025698">
    <property type="entry name" value="2TM_dom"/>
</dbReference>
<reference evidence="4" key="1">
    <citation type="submission" date="2016-11" db="EMBL/GenBank/DDBJ databases">
        <authorList>
            <person name="Varghese N."/>
            <person name="Submissions S."/>
        </authorList>
    </citation>
    <scope>NUCLEOTIDE SEQUENCE [LARGE SCALE GENOMIC DNA]</scope>
    <source>
        <strain evidence="4">DSM 26899</strain>
    </source>
</reference>
<evidence type="ECO:0000313" key="4">
    <source>
        <dbReference type="Proteomes" id="UP000184364"/>
    </source>
</evidence>
<dbReference type="Pfam" id="PF13239">
    <property type="entry name" value="2TM"/>
    <property type="match status" value="1"/>
</dbReference>
<feature type="domain" description="2TM" evidence="2">
    <location>
        <begin position="5"/>
        <end position="82"/>
    </location>
</feature>
<keyword evidence="1" id="KW-0812">Transmembrane</keyword>
<name>A0A1M7EVV4_9FLAO</name>
<proteinExistence type="predicted"/>